<evidence type="ECO:0000256" key="2">
    <source>
        <dbReference type="ARBA" id="ARBA00022679"/>
    </source>
</evidence>
<dbReference type="RefSeq" id="WP_369453831.1">
    <property type="nucleotide sequence ID" value="NZ_JBGCUO010000001.1"/>
</dbReference>
<feature type="domain" description="Methyltransferase" evidence="4">
    <location>
        <begin position="48"/>
        <end position="132"/>
    </location>
</feature>
<organism evidence="5 6">
    <name type="scientific">Isoalcanivorax beigongshangi</name>
    <dbReference type="NCBI Taxonomy" id="3238810"/>
    <lineage>
        <taxon>Bacteria</taxon>
        <taxon>Pseudomonadati</taxon>
        <taxon>Pseudomonadota</taxon>
        <taxon>Gammaproteobacteria</taxon>
        <taxon>Oceanospirillales</taxon>
        <taxon>Alcanivoracaceae</taxon>
        <taxon>Isoalcanivorax</taxon>
    </lineage>
</organism>
<keyword evidence="2 5" id="KW-0808">Transferase</keyword>
<comment type="caution">
    <text evidence="5">The sequence shown here is derived from an EMBL/GenBank/DDBJ whole genome shotgun (WGS) entry which is preliminary data.</text>
</comment>
<keyword evidence="1 5" id="KW-0489">Methyltransferase</keyword>
<dbReference type="GO" id="GO:0032259">
    <property type="term" value="P:methylation"/>
    <property type="evidence" value="ECO:0007669"/>
    <property type="project" value="UniProtKB-KW"/>
</dbReference>
<dbReference type="Gene3D" id="3.40.50.150">
    <property type="entry name" value="Vaccinia Virus protein VP39"/>
    <property type="match status" value="1"/>
</dbReference>
<dbReference type="EC" id="2.1.-.-" evidence="5"/>
<dbReference type="SUPFAM" id="SSF53335">
    <property type="entry name" value="S-adenosyl-L-methionine-dependent methyltransferases"/>
    <property type="match status" value="1"/>
</dbReference>
<keyword evidence="6" id="KW-1185">Reference proteome</keyword>
<sequence length="259" mass="29072">MLSDSWINTDPCDMLGMHLDVPFVPTDERIVDAMLDLAGVDHEDVLFDLGSGDGRIVVAAAHRFGAQAVGVEIDRNRVTMANAYAVQMGVEHQVCFLEGDLFEFDFAPATVVSMYLLHGVNLSLRPRLLTELQPGARIVSHAFDMGDWRPDRKVKVRGSALFLWVVPAQVAGDWQWRDDDGRQYRLALTQHYQEVSGELWIDEQPVPLQRTRLWGDLLELVIQPPGADEPLSLVMHCQPLEWRGVGTHQNGVRVERLAA</sequence>
<evidence type="ECO:0000256" key="3">
    <source>
        <dbReference type="ARBA" id="ARBA00022691"/>
    </source>
</evidence>
<dbReference type="Pfam" id="PF13649">
    <property type="entry name" value="Methyltransf_25"/>
    <property type="match status" value="1"/>
</dbReference>
<reference evidence="5 6" key="1">
    <citation type="submission" date="2024-07" db="EMBL/GenBank/DDBJ databases">
        <authorList>
            <person name="Ren Q."/>
        </authorList>
    </citation>
    <scope>NUCLEOTIDE SEQUENCE [LARGE SCALE GENOMIC DNA]</scope>
    <source>
        <strain evidence="5 6">REN37</strain>
    </source>
</reference>
<evidence type="ECO:0000256" key="1">
    <source>
        <dbReference type="ARBA" id="ARBA00022603"/>
    </source>
</evidence>
<keyword evidence="3" id="KW-0949">S-adenosyl-L-methionine</keyword>
<protein>
    <submittedName>
        <fullName evidence="5">Class I SAM-dependent methyltransferase</fullName>
        <ecNumber evidence="5">2.1.-.-</ecNumber>
    </submittedName>
</protein>
<evidence type="ECO:0000259" key="4">
    <source>
        <dbReference type="Pfam" id="PF13649"/>
    </source>
</evidence>
<evidence type="ECO:0000313" key="5">
    <source>
        <dbReference type="EMBL" id="MEY1660583.1"/>
    </source>
</evidence>
<dbReference type="CDD" id="cd02440">
    <property type="entry name" value="AdoMet_MTases"/>
    <property type="match status" value="1"/>
</dbReference>
<dbReference type="PANTHER" id="PTHR13610:SF11">
    <property type="entry name" value="METHYLTRANSFERASE DOMAIN-CONTAINING PROTEIN"/>
    <property type="match status" value="1"/>
</dbReference>
<proteinExistence type="predicted"/>
<dbReference type="InterPro" id="IPR026170">
    <property type="entry name" value="FAM173A/B"/>
</dbReference>
<dbReference type="GO" id="GO:0008168">
    <property type="term" value="F:methyltransferase activity"/>
    <property type="evidence" value="ECO:0007669"/>
    <property type="project" value="UniProtKB-KW"/>
</dbReference>
<gene>
    <name evidence="5" type="ORF">AB5I84_00305</name>
</gene>
<dbReference type="InterPro" id="IPR041698">
    <property type="entry name" value="Methyltransf_25"/>
</dbReference>
<accession>A0ABV4AFG1</accession>
<evidence type="ECO:0000313" key="6">
    <source>
        <dbReference type="Proteomes" id="UP001562065"/>
    </source>
</evidence>
<dbReference type="InterPro" id="IPR029063">
    <property type="entry name" value="SAM-dependent_MTases_sf"/>
</dbReference>
<dbReference type="EMBL" id="JBGCUO010000001">
    <property type="protein sequence ID" value="MEY1660583.1"/>
    <property type="molecule type" value="Genomic_DNA"/>
</dbReference>
<dbReference type="PANTHER" id="PTHR13610">
    <property type="entry name" value="METHYLTRANSFERASE DOMAIN-CONTAINING PROTEIN"/>
    <property type="match status" value="1"/>
</dbReference>
<dbReference type="Proteomes" id="UP001562065">
    <property type="component" value="Unassembled WGS sequence"/>
</dbReference>
<name>A0ABV4AFG1_9GAMM</name>